<name>A0A915YH33_9BACT</name>
<protein>
    <submittedName>
        <fullName evidence="3">Uncharacterized protein</fullName>
    </submittedName>
</protein>
<keyword evidence="1" id="KW-0812">Transmembrane</keyword>
<dbReference type="Proteomes" id="UP001060919">
    <property type="component" value="Chromosome"/>
</dbReference>
<sequence length="149" mass="17227">MKIKEMNTSYLAWGSALVVILIVVFVFGKMQGRAENDSEEIDVLVNIKDEQGQTVSYDPNELLKRLNKGLTTRYYFDFSERCQPIKELYNLDAVRFMATIKAYKKKYQEDIATHMQACYTTCKTIGEYRGESYFDLIYAKRKALGGIVD</sequence>
<evidence type="ECO:0000313" key="3">
    <source>
        <dbReference type="EMBL" id="BDS13052.1"/>
    </source>
</evidence>
<dbReference type="EMBL" id="AP026867">
    <property type="protein sequence ID" value="BDS13052.1"/>
    <property type="molecule type" value="Genomic_DNA"/>
</dbReference>
<evidence type="ECO:0000313" key="2">
    <source>
        <dbReference type="EMBL" id="BDS12989.1"/>
    </source>
</evidence>
<gene>
    <name evidence="2" type="ORF">AsAng_0037170</name>
    <name evidence="3" type="ORF">AsAng_0037800</name>
</gene>
<keyword evidence="1" id="KW-1133">Transmembrane helix</keyword>
<dbReference type="KEGG" id="aup:AsAng_0037800"/>
<reference evidence="3" key="1">
    <citation type="submission" date="2022-09" db="EMBL/GenBank/DDBJ databases">
        <title>Aureispira anguillicida sp. nov., isolated from Leptocephalus of Japanese eel Anguilla japonica.</title>
        <authorList>
            <person name="Yuasa K."/>
            <person name="Mekata T."/>
            <person name="Ikunari K."/>
        </authorList>
    </citation>
    <scope>NUCLEOTIDE SEQUENCE</scope>
    <source>
        <strain evidence="3">EL160426</strain>
    </source>
</reference>
<dbReference type="EMBL" id="AP026867">
    <property type="protein sequence ID" value="BDS12989.1"/>
    <property type="molecule type" value="Genomic_DNA"/>
</dbReference>
<keyword evidence="1" id="KW-0472">Membrane</keyword>
<proteinExistence type="predicted"/>
<keyword evidence="4" id="KW-1185">Reference proteome</keyword>
<accession>A0A915YH33</accession>
<dbReference type="RefSeq" id="WP_264788321.1">
    <property type="nucleotide sequence ID" value="NZ_AP026867.1"/>
</dbReference>
<dbReference type="KEGG" id="aup:AsAng_0037170"/>
<feature type="transmembrane region" description="Helical" evidence="1">
    <location>
        <begin position="12"/>
        <end position="28"/>
    </location>
</feature>
<dbReference type="AlphaFoldDB" id="A0A915YH33"/>
<organism evidence="3 4">
    <name type="scientific">Aureispira anguillae</name>
    <dbReference type="NCBI Taxonomy" id="2864201"/>
    <lineage>
        <taxon>Bacteria</taxon>
        <taxon>Pseudomonadati</taxon>
        <taxon>Bacteroidota</taxon>
        <taxon>Saprospiria</taxon>
        <taxon>Saprospirales</taxon>
        <taxon>Saprospiraceae</taxon>
        <taxon>Aureispira</taxon>
    </lineage>
</organism>
<evidence type="ECO:0000256" key="1">
    <source>
        <dbReference type="SAM" id="Phobius"/>
    </source>
</evidence>
<evidence type="ECO:0000313" key="4">
    <source>
        <dbReference type="Proteomes" id="UP001060919"/>
    </source>
</evidence>